<dbReference type="PANTHER" id="PTHR19443:SF16">
    <property type="entry name" value="HEXOKINASE TYPE 1-RELATED"/>
    <property type="match status" value="1"/>
</dbReference>
<feature type="domain" description="Hexokinase N-terminal" evidence="7">
    <location>
        <begin position="14"/>
        <end position="173"/>
    </location>
</feature>
<proteinExistence type="inferred from homology"/>
<keyword evidence="6" id="KW-0418">Kinase</keyword>
<gene>
    <name evidence="8" type="ORF">DL762_009542</name>
</gene>
<comment type="catalytic activity">
    <reaction evidence="5">
        <text>D-fructose + ATP = D-fructose 6-phosphate + ADP + H(+)</text>
        <dbReference type="Rhea" id="RHEA:16125"/>
        <dbReference type="ChEBI" id="CHEBI:15378"/>
        <dbReference type="ChEBI" id="CHEBI:30616"/>
        <dbReference type="ChEBI" id="CHEBI:37721"/>
        <dbReference type="ChEBI" id="CHEBI:61527"/>
        <dbReference type="ChEBI" id="CHEBI:456216"/>
        <dbReference type="EC" id="2.7.1.1"/>
    </reaction>
    <physiologicalReaction direction="left-to-right" evidence="5">
        <dbReference type="Rhea" id="RHEA:16126"/>
    </physiologicalReaction>
</comment>
<dbReference type="PANTHER" id="PTHR19443">
    <property type="entry name" value="HEXOKINASE"/>
    <property type="match status" value="1"/>
</dbReference>
<keyword evidence="6" id="KW-0067">ATP-binding</keyword>
<dbReference type="Proteomes" id="UP000294003">
    <property type="component" value="Unassembled WGS sequence"/>
</dbReference>
<dbReference type="EMBL" id="QJNS01000513">
    <property type="protein sequence ID" value="RYO76996.1"/>
    <property type="molecule type" value="Genomic_DNA"/>
</dbReference>
<keyword evidence="6" id="KW-0547">Nucleotide-binding</keyword>
<keyword evidence="9" id="KW-1185">Reference proteome</keyword>
<dbReference type="Pfam" id="PF00349">
    <property type="entry name" value="Hexokinase_1"/>
    <property type="match status" value="1"/>
</dbReference>
<dbReference type="PROSITE" id="PS00378">
    <property type="entry name" value="HEXOKINASE_1"/>
    <property type="match status" value="1"/>
</dbReference>
<dbReference type="EC" id="2.7.1.-" evidence="6"/>
<dbReference type="SUPFAM" id="SSF53067">
    <property type="entry name" value="Actin-like ATPase domain"/>
    <property type="match status" value="1"/>
</dbReference>
<name>A0ABY0GXH2_9PEZI</name>
<evidence type="ECO:0000313" key="8">
    <source>
        <dbReference type="EMBL" id="RYO76996.1"/>
    </source>
</evidence>
<evidence type="ECO:0000256" key="1">
    <source>
        <dbReference type="ARBA" id="ARBA00004888"/>
    </source>
</evidence>
<dbReference type="Gene3D" id="3.30.420.40">
    <property type="match status" value="1"/>
</dbReference>
<protein>
    <recommendedName>
        <fullName evidence="6">Phosphotransferase</fullName>
        <ecNumber evidence="6">2.7.1.-</ecNumber>
    </recommendedName>
</protein>
<dbReference type="InterPro" id="IPR022672">
    <property type="entry name" value="Hexokinase_N"/>
</dbReference>
<dbReference type="InterPro" id="IPR043129">
    <property type="entry name" value="ATPase_NBD"/>
</dbReference>
<evidence type="ECO:0000256" key="2">
    <source>
        <dbReference type="ARBA" id="ARBA00005028"/>
    </source>
</evidence>
<evidence type="ECO:0000256" key="6">
    <source>
        <dbReference type="RuleBase" id="RU362007"/>
    </source>
</evidence>
<evidence type="ECO:0000256" key="3">
    <source>
        <dbReference type="ARBA" id="ARBA00023152"/>
    </source>
</evidence>
<comment type="pathway">
    <text evidence="1">Carbohydrate degradation; glycolysis; D-glyceraldehyde 3-phosphate and glycerone phosphate from D-glucose: step 1/4.</text>
</comment>
<dbReference type="PROSITE" id="PS51748">
    <property type="entry name" value="HEXOKINASE_2"/>
    <property type="match status" value="1"/>
</dbReference>
<evidence type="ECO:0000256" key="4">
    <source>
        <dbReference type="ARBA" id="ARBA00044613"/>
    </source>
</evidence>
<keyword evidence="6" id="KW-0808">Transferase</keyword>
<evidence type="ECO:0000313" key="9">
    <source>
        <dbReference type="Proteomes" id="UP000294003"/>
    </source>
</evidence>
<dbReference type="InterPro" id="IPR019807">
    <property type="entry name" value="Hexokinase_BS"/>
</dbReference>
<evidence type="ECO:0000259" key="7">
    <source>
        <dbReference type="Pfam" id="PF00349"/>
    </source>
</evidence>
<dbReference type="Gene3D" id="1.10.287.1250">
    <property type="match status" value="1"/>
</dbReference>
<dbReference type="PRINTS" id="PR00475">
    <property type="entry name" value="HEXOKINASE"/>
</dbReference>
<dbReference type="InterPro" id="IPR001312">
    <property type="entry name" value="Hexokinase"/>
</dbReference>
<comment type="similarity">
    <text evidence="6">Belongs to the hexokinase family.</text>
</comment>
<comment type="caution">
    <text evidence="8">The sequence shown here is derived from an EMBL/GenBank/DDBJ whole genome shotgun (WGS) entry which is preliminary data.</text>
</comment>
<keyword evidence="3 6" id="KW-0324">Glycolysis</keyword>
<comment type="pathway">
    <text evidence="2">Carbohydrate metabolism; hexose metabolism.</text>
</comment>
<reference evidence="8 9" key="1">
    <citation type="submission" date="2018-06" db="EMBL/GenBank/DDBJ databases">
        <title>Complete Genomes of Monosporascus.</title>
        <authorList>
            <person name="Robinson A.J."/>
            <person name="Natvig D.O."/>
        </authorList>
    </citation>
    <scope>NUCLEOTIDE SEQUENCE [LARGE SCALE GENOMIC DNA]</scope>
    <source>
        <strain evidence="8 9">CBS 609.92</strain>
    </source>
</reference>
<accession>A0ABY0GXH2</accession>
<sequence>MDGPDLPGNFRDALKSIEGQFTVDTAKLKQISQRFEEELREGLEKDGQNIAMNITWVIGFPSGHEEGHYLTVDLGGTNLRTCMVTLRGRDREMEVNQEFTQLPDDIKTGTAEEPWRLVADATGDFITKRNIRASPDKSIPLGFTFSYPAMQERIDHGVLTTWTKGFEIKGVEG</sequence>
<evidence type="ECO:0000256" key="5">
    <source>
        <dbReference type="ARBA" id="ARBA00047905"/>
    </source>
</evidence>
<comment type="catalytic activity">
    <reaction evidence="4">
        <text>a D-hexose + ATP = a D-hexose 6-phosphate + ADP + H(+)</text>
        <dbReference type="Rhea" id="RHEA:22740"/>
        <dbReference type="ChEBI" id="CHEBI:4194"/>
        <dbReference type="ChEBI" id="CHEBI:15378"/>
        <dbReference type="ChEBI" id="CHEBI:30616"/>
        <dbReference type="ChEBI" id="CHEBI:229467"/>
        <dbReference type="ChEBI" id="CHEBI:456216"/>
        <dbReference type="EC" id="2.7.1.1"/>
    </reaction>
    <physiologicalReaction direction="left-to-right" evidence="4">
        <dbReference type="Rhea" id="RHEA:22741"/>
    </physiologicalReaction>
</comment>
<organism evidence="8 9">
    <name type="scientific">Monosporascus cannonballus</name>
    <dbReference type="NCBI Taxonomy" id="155416"/>
    <lineage>
        <taxon>Eukaryota</taxon>
        <taxon>Fungi</taxon>
        <taxon>Dikarya</taxon>
        <taxon>Ascomycota</taxon>
        <taxon>Pezizomycotina</taxon>
        <taxon>Sordariomycetes</taxon>
        <taxon>Xylariomycetidae</taxon>
        <taxon>Xylariales</taxon>
        <taxon>Xylariales incertae sedis</taxon>
        <taxon>Monosporascus</taxon>
    </lineage>
</organism>